<dbReference type="Proteomes" id="UP000199400">
    <property type="component" value="Unassembled WGS sequence"/>
</dbReference>
<dbReference type="InterPro" id="IPR051446">
    <property type="entry name" value="HTH_trans_reg/aminotransferase"/>
</dbReference>
<evidence type="ECO:0000259" key="7">
    <source>
        <dbReference type="PROSITE" id="PS50949"/>
    </source>
</evidence>
<keyword evidence="2" id="KW-0663">Pyridoxal phosphate</keyword>
<feature type="region of interest" description="Disordered" evidence="6">
    <location>
        <begin position="79"/>
        <end position="98"/>
    </location>
</feature>
<dbReference type="CDD" id="cd07377">
    <property type="entry name" value="WHTH_GntR"/>
    <property type="match status" value="1"/>
</dbReference>
<dbReference type="GO" id="GO:0003700">
    <property type="term" value="F:DNA-binding transcription factor activity"/>
    <property type="evidence" value="ECO:0007669"/>
    <property type="project" value="InterPro"/>
</dbReference>
<evidence type="ECO:0000256" key="5">
    <source>
        <dbReference type="ARBA" id="ARBA00023163"/>
    </source>
</evidence>
<dbReference type="GO" id="GO:0030170">
    <property type="term" value="F:pyridoxal phosphate binding"/>
    <property type="evidence" value="ECO:0007669"/>
    <property type="project" value="InterPro"/>
</dbReference>
<organism evidence="8 9">
    <name type="scientific">Nannocystis exedens</name>
    <dbReference type="NCBI Taxonomy" id="54"/>
    <lineage>
        <taxon>Bacteria</taxon>
        <taxon>Pseudomonadati</taxon>
        <taxon>Myxococcota</taxon>
        <taxon>Polyangia</taxon>
        <taxon>Nannocystales</taxon>
        <taxon>Nannocystaceae</taxon>
        <taxon>Nannocystis</taxon>
    </lineage>
</organism>
<dbReference type="EMBL" id="FOMX01000021">
    <property type="protein sequence ID" value="SFE86395.1"/>
    <property type="molecule type" value="Genomic_DNA"/>
</dbReference>
<gene>
    <name evidence="8" type="ORF">SAMN02745121_05850</name>
</gene>
<feature type="domain" description="HTH gntR-type" evidence="7">
    <location>
        <begin position="1"/>
        <end position="69"/>
    </location>
</feature>
<evidence type="ECO:0000256" key="2">
    <source>
        <dbReference type="ARBA" id="ARBA00022898"/>
    </source>
</evidence>
<evidence type="ECO:0000256" key="1">
    <source>
        <dbReference type="ARBA" id="ARBA00005384"/>
    </source>
</evidence>
<comment type="similarity">
    <text evidence="1">In the C-terminal section; belongs to the class-I pyridoxal-phosphate-dependent aminotransferase family.</text>
</comment>
<keyword evidence="4" id="KW-0238">DNA-binding</keyword>
<feature type="compositionally biased region" description="Low complexity" evidence="6">
    <location>
        <begin position="83"/>
        <end position="93"/>
    </location>
</feature>
<evidence type="ECO:0000256" key="6">
    <source>
        <dbReference type="SAM" id="MobiDB-lite"/>
    </source>
</evidence>
<proteinExistence type="inferred from homology"/>
<accession>A0A1I2E0L1</accession>
<dbReference type="Gene3D" id="1.10.10.10">
    <property type="entry name" value="Winged helix-like DNA-binding domain superfamily/Winged helix DNA-binding domain"/>
    <property type="match status" value="1"/>
</dbReference>
<keyword evidence="5" id="KW-0804">Transcription</keyword>
<dbReference type="SUPFAM" id="SSF46785">
    <property type="entry name" value="Winged helix' DNA-binding domain"/>
    <property type="match status" value="1"/>
</dbReference>
<evidence type="ECO:0000313" key="9">
    <source>
        <dbReference type="Proteomes" id="UP000199400"/>
    </source>
</evidence>
<evidence type="ECO:0000313" key="8">
    <source>
        <dbReference type="EMBL" id="SFE86395.1"/>
    </source>
</evidence>
<dbReference type="InterPro" id="IPR004839">
    <property type="entry name" value="Aminotransferase_I/II_large"/>
</dbReference>
<keyword evidence="9" id="KW-1185">Reference proteome</keyword>
<dbReference type="RefSeq" id="WP_245913676.1">
    <property type="nucleotide sequence ID" value="NZ_FOMX01000021.1"/>
</dbReference>
<evidence type="ECO:0000256" key="3">
    <source>
        <dbReference type="ARBA" id="ARBA00023015"/>
    </source>
</evidence>
<dbReference type="PROSITE" id="PS50949">
    <property type="entry name" value="HTH_GNTR"/>
    <property type="match status" value="1"/>
</dbReference>
<dbReference type="Pfam" id="PF00155">
    <property type="entry name" value="Aminotran_1_2"/>
    <property type="match status" value="1"/>
</dbReference>
<dbReference type="InterPro" id="IPR000524">
    <property type="entry name" value="Tscrpt_reg_HTH_GntR"/>
</dbReference>
<dbReference type="PANTHER" id="PTHR46577:SF1">
    <property type="entry name" value="HTH-TYPE TRANSCRIPTIONAL REGULATORY PROTEIN GABR"/>
    <property type="match status" value="1"/>
</dbReference>
<reference evidence="9" key="1">
    <citation type="submission" date="2016-10" db="EMBL/GenBank/DDBJ databases">
        <authorList>
            <person name="Varghese N."/>
            <person name="Submissions S."/>
        </authorList>
    </citation>
    <scope>NUCLEOTIDE SEQUENCE [LARGE SCALE GENOMIC DNA]</scope>
    <source>
        <strain evidence="9">ATCC 25963</strain>
    </source>
</reference>
<dbReference type="InterPro" id="IPR015424">
    <property type="entry name" value="PyrdxlP-dep_Trfase"/>
</dbReference>
<dbReference type="SMART" id="SM00345">
    <property type="entry name" value="HTH_GNTR"/>
    <property type="match status" value="1"/>
</dbReference>
<dbReference type="GO" id="GO:0003677">
    <property type="term" value="F:DNA binding"/>
    <property type="evidence" value="ECO:0007669"/>
    <property type="project" value="UniProtKB-KW"/>
</dbReference>
<dbReference type="STRING" id="54.SAMN02745121_05850"/>
<protein>
    <submittedName>
        <fullName evidence="8">Transcriptional regulator, GntR family</fullName>
    </submittedName>
</protein>
<dbReference type="Gene3D" id="3.40.640.10">
    <property type="entry name" value="Type I PLP-dependent aspartate aminotransferase-like (Major domain)"/>
    <property type="match status" value="1"/>
</dbReference>
<dbReference type="InterPro" id="IPR036390">
    <property type="entry name" value="WH_DNA-bd_sf"/>
</dbReference>
<sequence length="474" mass="51047">MPRQTVLARALVAEIQRGRLAPGSFLPGSRTLAAQVGVNRKVVVAAVDELVAQGWLEALPARGVRVALHLPRFPVGDAEARRSQAPRAAPREPTLTRVSDGIPDARIAPVDALARAQRRAFRAYVRSARQGYGDPAGDPVLREVLAGFVNQARGLSCTSEEVVLTHGSQGALSLLALALLKPGDVVAVEHPGYAPAWRAFELAGASVVHVDVDAHGLCTDALETAARKLRGRLKAVYVTPHHQYPTTVALAPERRMHLRRICEKHGAFVIEDDYDYEYHFDGTPLLPLAATSSPDGPPFVYVASLSKLLAPAVRLGYVIAGAPIVARLRATRESLDRQGDVVLERAIAELIEDGELQRHARRARQLYMQRRDHLLGLLAASPTLSASFACERPSGGLALWVRRNGPARIDDLVTRARARGLVLAPGSVHLAHGDVAAFRFGFAAHTPAELSAICGILEQCSTPPPRSRRGASTR</sequence>
<name>A0A1I2E0L1_9BACT</name>
<keyword evidence="3" id="KW-0805">Transcription regulation</keyword>
<dbReference type="PANTHER" id="PTHR46577">
    <property type="entry name" value="HTH-TYPE TRANSCRIPTIONAL REGULATORY PROTEIN GABR"/>
    <property type="match status" value="1"/>
</dbReference>
<dbReference type="AlphaFoldDB" id="A0A1I2E0L1"/>
<evidence type="ECO:0000256" key="4">
    <source>
        <dbReference type="ARBA" id="ARBA00023125"/>
    </source>
</evidence>
<dbReference type="SUPFAM" id="SSF53383">
    <property type="entry name" value="PLP-dependent transferases"/>
    <property type="match status" value="1"/>
</dbReference>
<dbReference type="InterPro" id="IPR036388">
    <property type="entry name" value="WH-like_DNA-bd_sf"/>
</dbReference>
<dbReference type="Pfam" id="PF00392">
    <property type="entry name" value="GntR"/>
    <property type="match status" value="1"/>
</dbReference>
<dbReference type="InterPro" id="IPR015421">
    <property type="entry name" value="PyrdxlP-dep_Trfase_major"/>
</dbReference>
<dbReference type="CDD" id="cd00609">
    <property type="entry name" value="AAT_like"/>
    <property type="match status" value="1"/>
</dbReference>